<evidence type="ECO:0000313" key="1">
    <source>
        <dbReference type="EMBL" id="AUN95850.1"/>
    </source>
</evidence>
<organism evidence="1 2">
    <name type="scientific">Pseudazoarcus pumilus</name>
    <dbReference type="NCBI Taxonomy" id="2067960"/>
    <lineage>
        <taxon>Bacteria</taxon>
        <taxon>Pseudomonadati</taxon>
        <taxon>Pseudomonadota</taxon>
        <taxon>Betaproteobacteria</taxon>
        <taxon>Rhodocyclales</taxon>
        <taxon>Zoogloeaceae</taxon>
        <taxon>Pseudazoarcus</taxon>
    </lineage>
</organism>
<dbReference type="Pfam" id="PF07793">
    <property type="entry name" value="DUF1631"/>
    <property type="match status" value="1"/>
</dbReference>
<dbReference type="InterPro" id="IPR012434">
    <property type="entry name" value="DUF1631"/>
</dbReference>
<dbReference type="OrthoDB" id="6188167at2"/>
<dbReference type="KEGG" id="atw:C0099_13475"/>
<gene>
    <name evidence="1" type="ORF">C0099_13475</name>
</gene>
<accession>A0A2I6S9B1</accession>
<name>A0A2I6S9B1_9RHOO</name>
<reference evidence="1 2" key="1">
    <citation type="submission" date="2018-01" db="EMBL/GenBank/DDBJ databases">
        <authorList>
            <person name="Fu G.-Y."/>
        </authorList>
    </citation>
    <scope>NUCLEOTIDE SEQUENCE [LARGE SCALE GENOMIC DNA]</scope>
    <source>
        <strain evidence="1 2">SY39</strain>
    </source>
</reference>
<dbReference type="AlphaFoldDB" id="A0A2I6S9B1"/>
<dbReference type="Proteomes" id="UP000242205">
    <property type="component" value="Chromosome"/>
</dbReference>
<protein>
    <submittedName>
        <fullName evidence="1">DUF1631 domain-containing protein</fullName>
    </submittedName>
</protein>
<proteinExistence type="predicted"/>
<dbReference type="EMBL" id="CP025682">
    <property type="protein sequence ID" value="AUN95850.1"/>
    <property type="molecule type" value="Genomic_DNA"/>
</dbReference>
<sequence>MHAAESSVSEADSIPVSPARPSVGAYAAVLAECSRLLGERTAAQLEALHDHLLREVQGAVRETYDALRSDVFSELLRTLRQHGPVAAEAFPSHFQRVSRERMARSARSPATSRERIGTRVELSLLDDKVFSESLAVRTQGHILASPCEDELSQLRARVARMFDEDAVDEMRNPLAPEAVAEALKHACWTLECSDAAREALFIQATRLLAPTMPQTYRALNEYLDERRVLPRLRPHVRRDRVRALTRREAAPGATADLVKRLVAPASSQGASPPVGAQGGNVSPVVLDALARLQRGEGEVELGGERFCVDVAAAETMNVLRALLDAGLARQVGALDRVVIDVVATLFDLIFDDERVPEAMKGLIGRLQLPVLRLALVDHDFFSNREHAARRLINALAQAAATWDGEVTTDCALYRVAEPLVQRIQSAGGSELGAFVDALRRLETFLAEQDRIADEKAATLTTALSAREAQEIARGIAAARVAPHVVDERLPVTVRDLLRDWWSAVLADAALAGGEDGDAWQDALATMRDLVWSVQPKSGGEERQRLVRMLPGLLARLRRGLDDRRMPEAAREAFFAALVRHHAKAIKNDMQAPTTAAPAVAAPVASPQAIGHDGLDELHRGDWVEIALEAGQRRAVRLSWVSPARTLFLFTNRQGARALALTRGELARRFERGEALLIDDEPLMDRLVADVLEAYRPQPAGATS</sequence>
<keyword evidence="2" id="KW-1185">Reference proteome</keyword>
<evidence type="ECO:0000313" key="2">
    <source>
        <dbReference type="Proteomes" id="UP000242205"/>
    </source>
</evidence>